<protein>
    <submittedName>
        <fullName evidence="2">NACHT domain-containing protein</fullName>
    </submittedName>
</protein>
<keyword evidence="1" id="KW-0812">Transmembrane</keyword>
<evidence type="ECO:0000313" key="3">
    <source>
        <dbReference type="Proteomes" id="UP001500483"/>
    </source>
</evidence>
<proteinExistence type="predicted"/>
<dbReference type="RefSeq" id="WP_344925885.1">
    <property type="nucleotide sequence ID" value="NZ_BAAAYK010000038.1"/>
</dbReference>
<dbReference type="Proteomes" id="UP001500483">
    <property type="component" value="Unassembled WGS sequence"/>
</dbReference>
<evidence type="ECO:0000313" key="2">
    <source>
        <dbReference type="EMBL" id="GAA3356593.1"/>
    </source>
</evidence>
<organism evidence="2 3">
    <name type="scientific">Saccharopolyspora gregorii</name>
    <dbReference type="NCBI Taxonomy" id="33914"/>
    <lineage>
        <taxon>Bacteria</taxon>
        <taxon>Bacillati</taxon>
        <taxon>Actinomycetota</taxon>
        <taxon>Actinomycetes</taxon>
        <taxon>Pseudonocardiales</taxon>
        <taxon>Pseudonocardiaceae</taxon>
        <taxon>Saccharopolyspora</taxon>
    </lineage>
</organism>
<feature type="transmembrane region" description="Helical" evidence="1">
    <location>
        <begin position="424"/>
        <end position="446"/>
    </location>
</feature>
<dbReference type="Gene3D" id="3.40.50.300">
    <property type="entry name" value="P-loop containing nucleotide triphosphate hydrolases"/>
    <property type="match status" value="1"/>
</dbReference>
<keyword evidence="3" id="KW-1185">Reference proteome</keyword>
<evidence type="ECO:0000256" key="1">
    <source>
        <dbReference type="SAM" id="Phobius"/>
    </source>
</evidence>
<feature type="transmembrane region" description="Helical" evidence="1">
    <location>
        <begin position="458"/>
        <end position="479"/>
    </location>
</feature>
<feature type="transmembrane region" description="Helical" evidence="1">
    <location>
        <begin position="515"/>
        <end position="540"/>
    </location>
</feature>
<dbReference type="InterPro" id="IPR027417">
    <property type="entry name" value="P-loop_NTPase"/>
</dbReference>
<dbReference type="EMBL" id="BAAAYK010000038">
    <property type="protein sequence ID" value="GAA3356593.1"/>
    <property type="molecule type" value="Genomic_DNA"/>
</dbReference>
<sequence length="720" mass="78413">MSGSDERSCPPEVRNAVNIAPGAQVHSVVQGGVLHGDLIGNAGRTALDEPLRVLAREVRTRWKREEARVLREHEALPVRWEAAPDRLSGHWRGDRADAPIDLSGVFDEEANGILLTYGALPWGRLVVLGPAGSGKTVLTVDFVLRVLAQRQRGGRWAGGPVPVRFDLGAWDPSAIGLRNWLIERLAHDYPQPGGRRTAADLVDSELVLPVLDGFDEIAEPRRGTGLRAISRHEGPLLMTSREAEYAALVDETGPVKRSAAIRLVELDEADLIEHLARGGVEAGRRWRSVLRGSPADPDGAASRDLLQVLRNPLMASLARTAYREDDARPAELLDRDRFPTQERLKHHLLQKYVPTVYDDELADTRPIEMRWPWTQEQVQPWFRHLATHLVRRDLRPRSRPRSPGPAQDLAWWKIADDLPRRTRMLVVALVTGAVVGVVVFLGHSALFVAGGNGVPASLVAGAANGFLNGTMAGPGFGLAHGARFVFRRAAIEPSHVRFRFRRGPRRPDSRSFRTIATRAAVALLLGTVFGFCCGFVPGLLRAWSTPEAPVLLSALVDGLLFAAMFGIGAGLVLFLAAIFDAPLDIGAAASPEALLAANRRTALVQLLLFGPAFGMCVGCSGFLVVELLGGGLWGLPLAWSTFSTINFGVLGGAGGGLGAVLALSAWGEWVVFGRIWLPLRGRLPWRTITFLTDAHERGVLRRHGPVYQFRHALLRDHLAG</sequence>
<comment type="caution">
    <text evidence="2">The sequence shown here is derived from an EMBL/GenBank/DDBJ whole genome shotgun (WGS) entry which is preliminary data.</text>
</comment>
<feature type="transmembrane region" description="Helical" evidence="1">
    <location>
        <begin position="602"/>
        <end position="625"/>
    </location>
</feature>
<feature type="transmembrane region" description="Helical" evidence="1">
    <location>
        <begin position="560"/>
        <end position="581"/>
    </location>
</feature>
<keyword evidence="1" id="KW-0472">Membrane</keyword>
<feature type="transmembrane region" description="Helical" evidence="1">
    <location>
        <begin position="645"/>
        <end position="672"/>
    </location>
</feature>
<reference evidence="3" key="1">
    <citation type="journal article" date="2019" name="Int. J. Syst. Evol. Microbiol.">
        <title>The Global Catalogue of Microorganisms (GCM) 10K type strain sequencing project: providing services to taxonomists for standard genome sequencing and annotation.</title>
        <authorList>
            <consortium name="The Broad Institute Genomics Platform"/>
            <consortium name="The Broad Institute Genome Sequencing Center for Infectious Disease"/>
            <person name="Wu L."/>
            <person name="Ma J."/>
        </authorList>
    </citation>
    <scope>NUCLEOTIDE SEQUENCE [LARGE SCALE GENOMIC DNA]</scope>
    <source>
        <strain evidence="3">JCM 9687</strain>
    </source>
</reference>
<accession>A0ABP6RLN0</accession>
<gene>
    <name evidence="2" type="ORF">GCM10020366_21230</name>
</gene>
<keyword evidence="1" id="KW-1133">Transmembrane helix</keyword>
<name>A0ABP6RLN0_9PSEU</name>